<accession>A0AAD5AHL3</accession>
<comment type="subcellular location">
    <subcellularLocation>
        <location evidence="1">Membrane</location>
        <topology evidence="1">Multi-pass membrane protein</topology>
    </subcellularLocation>
    <subcellularLocation>
        <location evidence="10">Mitochondrion inner membrane</location>
        <topology evidence="10">Multi-pass membrane protein</topology>
    </subcellularLocation>
</comment>
<dbReference type="GO" id="GO:0036444">
    <property type="term" value="P:calcium import into the mitochondrion"/>
    <property type="evidence" value="ECO:0007669"/>
    <property type="project" value="TreeGrafter"/>
</dbReference>
<keyword evidence="10" id="KW-0107">Calcium channel</keyword>
<evidence type="ECO:0000256" key="1">
    <source>
        <dbReference type="ARBA" id="ARBA00004141"/>
    </source>
</evidence>
<comment type="similarity">
    <text evidence="2 10">Belongs to the MCU (TC 1.A.77) family.</text>
</comment>
<dbReference type="EMBL" id="MU551713">
    <property type="protein sequence ID" value="KAI5616879.1"/>
    <property type="molecule type" value="Genomic_DNA"/>
</dbReference>
<dbReference type="GO" id="GO:1990246">
    <property type="term" value="C:uniplex complex"/>
    <property type="evidence" value="ECO:0007669"/>
    <property type="project" value="TreeGrafter"/>
</dbReference>
<proteinExistence type="inferred from homology"/>
<dbReference type="PANTHER" id="PTHR13462">
    <property type="entry name" value="CALCIUM UNIPORTER PROTEIN, MITOCHONDRIAL"/>
    <property type="match status" value="1"/>
</dbReference>
<keyword evidence="9 10" id="KW-0472">Membrane</keyword>
<evidence type="ECO:0000256" key="3">
    <source>
        <dbReference type="ARBA" id="ARBA00022448"/>
    </source>
</evidence>
<keyword evidence="10" id="KW-0407">Ion channel</keyword>
<keyword evidence="13" id="KW-1185">Reference proteome</keyword>
<dbReference type="Pfam" id="PF04678">
    <property type="entry name" value="MCU"/>
    <property type="match status" value="1"/>
</dbReference>
<name>A0AAD5AHL3_SILAS</name>
<evidence type="ECO:0000256" key="4">
    <source>
        <dbReference type="ARBA" id="ARBA00022568"/>
    </source>
</evidence>
<keyword evidence="10" id="KW-0999">Mitochondrion inner membrane</keyword>
<sequence length="272" mass="31552">AVDLSVHYRHGRPALALPLPFRQEKCLFLLRPMVSNVSDFIQIIKREDSEVSTVSVLTKDGVEMTSNTSMCTVLSKDFQLCINGVIYNVQAAPTVPTEALRSLADIKDIVHKLNTALNLPKHHLMQEIKLRQKLNILKQELIPLEQMKANLDIRAEQSCSHALWLGLAILSVKTGVWLTWSVAWEFLEPLAYFITYFFSMTVYTYYILTKQAFVYSAVNDRQFLHYFYKSAKKQKFNVEKYNILKDELASVEEDLRRLRYPNKLQMPMEQIK</sequence>
<dbReference type="Proteomes" id="UP001205998">
    <property type="component" value="Unassembled WGS sequence"/>
</dbReference>
<feature type="domain" description="Calcium uniporter protein C-terminal" evidence="11">
    <location>
        <begin position="47"/>
        <end position="243"/>
    </location>
</feature>
<comment type="domain">
    <text evidence="10">The selectivity filter, in which calcium ions are arranged in single file, is composed of two acidic rings separated by one helical turn along the central axis of the channel pore.</text>
</comment>
<comment type="function">
    <text evidence="10">Mitochondrial inner membrane calcium uniporter that mediates calcium uptake into mitochondria. Mitochondrial calcium homeostasis plays key roles in cellular physiology and regulates cell bioenergetics, cytoplasmic calcium signals and activation of cell death pathways.</text>
</comment>
<evidence type="ECO:0000259" key="11">
    <source>
        <dbReference type="Pfam" id="PF04678"/>
    </source>
</evidence>
<dbReference type="GO" id="GO:0005262">
    <property type="term" value="F:calcium channel activity"/>
    <property type="evidence" value="ECO:0007669"/>
    <property type="project" value="UniProtKB-UniRule"/>
</dbReference>
<keyword evidence="7 10" id="KW-1133">Transmembrane helix</keyword>
<evidence type="ECO:0000313" key="12">
    <source>
        <dbReference type="EMBL" id="KAI5616879.1"/>
    </source>
</evidence>
<feature type="transmembrane region" description="Helical" evidence="10">
    <location>
        <begin position="162"/>
        <end position="184"/>
    </location>
</feature>
<evidence type="ECO:0000256" key="6">
    <source>
        <dbReference type="ARBA" id="ARBA00022837"/>
    </source>
</evidence>
<dbReference type="GO" id="GO:0019855">
    <property type="term" value="F:calcium channel inhibitor activity"/>
    <property type="evidence" value="ECO:0007669"/>
    <property type="project" value="TreeGrafter"/>
</dbReference>
<keyword evidence="5 10" id="KW-0812">Transmembrane</keyword>
<reference evidence="12" key="1">
    <citation type="submission" date="2018-07" db="EMBL/GenBank/DDBJ databases">
        <title>Comparative genomics of catfishes provides insights into carnivory and benthic adaptation.</title>
        <authorList>
            <person name="Zhang Y."/>
            <person name="Wang D."/>
            <person name="Peng Z."/>
            <person name="Zheng S."/>
            <person name="Shao F."/>
            <person name="Tao W."/>
        </authorList>
    </citation>
    <scope>NUCLEOTIDE SEQUENCE</scope>
    <source>
        <strain evidence="12">Chongqing</strain>
    </source>
</reference>
<keyword evidence="8 10" id="KW-0406">Ion transport</keyword>
<feature type="transmembrane region" description="Helical" evidence="10">
    <location>
        <begin position="190"/>
        <end position="208"/>
    </location>
</feature>
<evidence type="ECO:0000256" key="5">
    <source>
        <dbReference type="ARBA" id="ARBA00022692"/>
    </source>
</evidence>
<keyword evidence="4 10" id="KW-0109">Calcium transport</keyword>
<dbReference type="InterPro" id="IPR039055">
    <property type="entry name" value="MCU_fam"/>
</dbReference>
<feature type="non-terminal residue" evidence="12">
    <location>
        <position position="1"/>
    </location>
</feature>
<evidence type="ECO:0000256" key="2">
    <source>
        <dbReference type="ARBA" id="ARBA00005653"/>
    </source>
</evidence>
<comment type="caution">
    <text evidence="12">The sequence shown here is derived from an EMBL/GenBank/DDBJ whole genome shotgun (WGS) entry which is preliminary data.</text>
</comment>
<keyword evidence="6 10" id="KW-0106">Calcium</keyword>
<dbReference type="AlphaFoldDB" id="A0AAD5AHL3"/>
<dbReference type="PANTHER" id="PTHR13462:SF6">
    <property type="entry name" value="CALCIUM UNIPORTER REGULATORY SUBUNIT MCUB, MITOCHONDRIAL"/>
    <property type="match status" value="1"/>
</dbReference>
<evidence type="ECO:0000256" key="7">
    <source>
        <dbReference type="ARBA" id="ARBA00022989"/>
    </source>
</evidence>
<keyword evidence="3 10" id="KW-0813">Transport</keyword>
<protein>
    <recommendedName>
        <fullName evidence="10">Calcium uniporter protein</fullName>
    </recommendedName>
</protein>
<feature type="non-terminal residue" evidence="12">
    <location>
        <position position="272"/>
    </location>
</feature>
<evidence type="ECO:0000256" key="10">
    <source>
        <dbReference type="RuleBase" id="RU367035"/>
    </source>
</evidence>
<evidence type="ECO:0000256" key="9">
    <source>
        <dbReference type="ARBA" id="ARBA00023136"/>
    </source>
</evidence>
<keyword evidence="10" id="KW-0496">Mitochondrion</keyword>
<gene>
    <name evidence="12" type="ORF">C0J50_23576</name>
</gene>
<dbReference type="InterPro" id="IPR006769">
    <property type="entry name" value="MCU_C"/>
</dbReference>
<evidence type="ECO:0000256" key="8">
    <source>
        <dbReference type="ARBA" id="ARBA00023065"/>
    </source>
</evidence>
<dbReference type="GO" id="GO:0015292">
    <property type="term" value="F:uniporter activity"/>
    <property type="evidence" value="ECO:0007669"/>
    <property type="project" value="UniProtKB-UniRule"/>
</dbReference>
<evidence type="ECO:0000313" key="13">
    <source>
        <dbReference type="Proteomes" id="UP001205998"/>
    </source>
</evidence>
<organism evidence="12 13">
    <name type="scientific">Silurus asotus</name>
    <name type="common">Amur catfish</name>
    <name type="synonym">Parasilurus asotus</name>
    <dbReference type="NCBI Taxonomy" id="30991"/>
    <lineage>
        <taxon>Eukaryota</taxon>
        <taxon>Metazoa</taxon>
        <taxon>Chordata</taxon>
        <taxon>Craniata</taxon>
        <taxon>Vertebrata</taxon>
        <taxon>Euteleostomi</taxon>
        <taxon>Actinopterygii</taxon>
        <taxon>Neopterygii</taxon>
        <taxon>Teleostei</taxon>
        <taxon>Ostariophysi</taxon>
        <taxon>Siluriformes</taxon>
        <taxon>Siluridae</taxon>
        <taxon>Silurus</taxon>
    </lineage>
</organism>
<dbReference type="GO" id="GO:0051560">
    <property type="term" value="P:mitochondrial calcium ion homeostasis"/>
    <property type="evidence" value="ECO:0007669"/>
    <property type="project" value="UniProtKB-UniRule"/>
</dbReference>